<dbReference type="GO" id="GO:0005737">
    <property type="term" value="C:cytoplasm"/>
    <property type="evidence" value="ECO:0007669"/>
    <property type="project" value="TreeGrafter"/>
</dbReference>
<evidence type="ECO:0000256" key="2">
    <source>
        <dbReference type="ARBA" id="ARBA00009152"/>
    </source>
</evidence>
<reference evidence="10" key="2">
    <citation type="journal article" date="2021" name="PeerJ">
        <title>Extensive microbial diversity within the chicken gut microbiome revealed by metagenomics and culture.</title>
        <authorList>
            <person name="Gilroy R."/>
            <person name="Ravi A."/>
            <person name="Getino M."/>
            <person name="Pursley I."/>
            <person name="Horton D.L."/>
            <person name="Alikhan N.F."/>
            <person name="Baker D."/>
            <person name="Gharbi K."/>
            <person name="Hall N."/>
            <person name="Watson M."/>
            <person name="Adriaenssens E.M."/>
            <person name="Foster-Nyarko E."/>
            <person name="Jarju S."/>
            <person name="Secka A."/>
            <person name="Antonio M."/>
            <person name="Oren A."/>
            <person name="Chaudhuri R.R."/>
            <person name="La Ragione R."/>
            <person name="Hildebrand F."/>
            <person name="Pallen M.J."/>
        </authorList>
    </citation>
    <scope>NUCLEOTIDE SEQUENCE</scope>
    <source>
        <strain evidence="10">ChiGjej1B1-2707</strain>
    </source>
</reference>
<evidence type="ECO:0000259" key="9">
    <source>
        <dbReference type="Pfam" id="PF02811"/>
    </source>
</evidence>
<evidence type="ECO:0000256" key="6">
    <source>
        <dbReference type="ARBA" id="ARBA00023102"/>
    </source>
</evidence>
<keyword evidence="6 8" id="KW-0368">Histidine biosynthesis</keyword>
<organism evidence="10 11">
    <name type="scientific">Candidatus Aveggerthella stercoripullorum</name>
    <dbReference type="NCBI Taxonomy" id="2840688"/>
    <lineage>
        <taxon>Bacteria</taxon>
        <taxon>Bacillati</taxon>
        <taxon>Actinomycetota</taxon>
        <taxon>Coriobacteriia</taxon>
        <taxon>Eggerthellales</taxon>
        <taxon>Eggerthellaceae</taxon>
        <taxon>Eggerthellaceae incertae sedis</taxon>
        <taxon>Candidatus Aveggerthella</taxon>
    </lineage>
</organism>
<keyword evidence="4 8" id="KW-0028">Amino-acid biosynthesis</keyword>
<proteinExistence type="inferred from homology"/>
<dbReference type="Pfam" id="PF02811">
    <property type="entry name" value="PHP"/>
    <property type="match status" value="1"/>
</dbReference>
<evidence type="ECO:0000256" key="7">
    <source>
        <dbReference type="ARBA" id="ARBA00049158"/>
    </source>
</evidence>
<comment type="caution">
    <text evidence="10">The sequence shown here is derived from an EMBL/GenBank/DDBJ whole genome shotgun (WGS) entry which is preliminary data.</text>
</comment>
<evidence type="ECO:0000256" key="8">
    <source>
        <dbReference type="RuleBase" id="RU366003"/>
    </source>
</evidence>
<dbReference type="Gene3D" id="3.20.20.140">
    <property type="entry name" value="Metal-dependent hydrolases"/>
    <property type="match status" value="1"/>
</dbReference>
<dbReference type="InterPro" id="IPR010140">
    <property type="entry name" value="Histidinol_P_phosphatase_HisJ"/>
</dbReference>
<evidence type="ECO:0000256" key="5">
    <source>
        <dbReference type="ARBA" id="ARBA00022801"/>
    </source>
</evidence>
<dbReference type="GO" id="GO:0004401">
    <property type="term" value="F:histidinol-phosphatase activity"/>
    <property type="evidence" value="ECO:0007669"/>
    <property type="project" value="UniProtKB-UniRule"/>
</dbReference>
<dbReference type="GO" id="GO:0000105">
    <property type="term" value="P:L-histidine biosynthetic process"/>
    <property type="evidence" value="ECO:0007669"/>
    <property type="project" value="UniProtKB-UniRule"/>
</dbReference>
<dbReference type="EMBL" id="DVGB01000089">
    <property type="protein sequence ID" value="HIR02074.1"/>
    <property type="molecule type" value="Genomic_DNA"/>
</dbReference>
<evidence type="ECO:0000256" key="3">
    <source>
        <dbReference type="ARBA" id="ARBA00013085"/>
    </source>
</evidence>
<dbReference type="NCBIfam" id="TIGR01856">
    <property type="entry name" value="hisJ_fam"/>
    <property type="match status" value="1"/>
</dbReference>
<dbReference type="SUPFAM" id="SSF89550">
    <property type="entry name" value="PHP domain-like"/>
    <property type="match status" value="1"/>
</dbReference>
<dbReference type="Proteomes" id="UP000824261">
    <property type="component" value="Unassembled WGS sequence"/>
</dbReference>
<keyword evidence="5 8" id="KW-0378">Hydrolase</keyword>
<evidence type="ECO:0000313" key="11">
    <source>
        <dbReference type="Proteomes" id="UP000824261"/>
    </source>
</evidence>
<evidence type="ECO:0000313" key="10">
    <source>
        <dbReference type="EMBL" id="HIR02074.1"/>
    </source>
</evidence>
<protein>
    <recommendedName>
        <fullName evidence="3 8">Histidinol-phosphatase</fullName>
        <shortName evidence="8">HolPase</shortName>
        <ecNumber evidence="3 8">3.1.3.15</ecNumber>
    </recommendedName>
</protein>
<dbReference type="PANTHER" id="PTHR21039:SF0">
    <property type="entry name" value="HISTIDINOL-PHOSPHATASE"/>
    <property type="match status" value="1"/>
</dbReference>
<dbReference type="CDD" id="cd12110">
    <property type="entry name" value="PHP_HisPPase_Hisj_like"/>
    <property type="match status" value="1"/>
</dbReference>
<dbReference type="EC" id="3.1.3.15" evidence="3 8"/>
<dbReference type="InterPro" id="IPR016195">
    <property type="entry name" value="Pol/histidinol_Pase-like"/>
</dbReference>
<reference evidence="10" key="1">
    <citation type="submission" date="2020-10" db="EMBL/GenBank/DDBJ databases">
        <authorList>
            <person name="Gilroy R."/>
        </authorList>
    </citation>
    <scope>NUCLEOTIDE SEQUENCE</scope>
    <source>
        <strain evidence="10">ChiGjej1B1-2707</strain>
    </source>
</reference>
<sequence length="268" mass="30071">MELVTTHVHTTFCNHADGSIACMAEAAERAGITTLAFTEHYPLTHAFDPTERVSMRPWRVGEYLRTIDEVRAAHPGMEILSGCELDWLGSTDDRGLTAEDFADFEIVLGSVHYIDGWGIDDRGRQDHWDEVGVDVLWRRYFELWCEAVTSDWPFTVMSHPDLIKKYGHVPSFDPLPLYREAAEAAAASGRMVEVNTSGSYYACKEIFPCPAFLRELCRAGVPCTVGTDAHSVEETARDIEAGYRLMREAGYRCVTVPCRDGGRREIAL</sequence>
<comment type="pathway">
    <text evidence="1 8">Amino-acid biosynthesis; L-histidine biosynthesis; L-histidine from 5-phospho-alpha-D-ribose 1-diphosphate: step 8/9.</text>
</comment>
<dbReference type="PANTHER" id="PTHR21039">
    <property type="entry name" value="HISTIDINOL PHOSPHATASE-RELATED"/>
    <property type="match status" value="1"/>
</dbReference>
<name>A0A9D1D3D8_9ACTN</name>
<dbReference type="AlphaFoldDB" id="A0A9D1D3D8"/>
<dbReference type="InterPro" id="IPR004013">
    <property type="entry name" value="PHP_dom"/>
</dbReference>
<gene>
    <name evidence="10" type="ORF">IAA69_07440</name>
</gene>
<accession>A0A9D1D3D8</accession>
<feature type="domain" description="PHP" evidence="9">
    <location>
        <begin position="6"/>
        <end position="197"/>
    </location>
</feature>
<comment type="catalytic activity">
    <reaction evidence="7 8">
        <text>L-histidinol phosphate + H2O = L-histidinol + phosphate</text>
        <dbReference type="Rhea" id="RHEA:14465"/>
        <dbReference type="ChEBI" id="CHEBI:15377"/>
        <dbReference type="ChEBI" id="CHEBI:43474"/>
        <dbReference type="ChEBI" id="CHEBI:57699"/>
        <dbReference type="ChEBI" id="CHEBI:57980"/>
        <dbReference type="EC" id="3.1.3.15"/>
    </reaction>
</comment>
<evidence type="ECO:0000256" key="4">
    <source>
        <dbReference type="ARBA" id="ARBA00022605"/>
    </source>
</evidence>
<evidence type="ECO:0000256" key="1">
    <source>
        <dbReference type="ARBA" id="ARBA00004970"/>
    </source>
</evidence>
<comment type="similarity">
    <text evidence="2 8">Belongs to the PHP hydrolase family. HisK subfamily.</text>
</comment>